<name>A0ACB9NXC0_9MYRT</name>
<evidence type="ECO:0000313" key="2">
    <source>
        <dbReference type="Proteomes" id="UP001057402"/>
    </source>
</evidence>
<dbReference type="EMBL" id="CM042886">
    <property type="protein sequence ID" value="KAI4340972.1"/>
    <property type="molecule type" value="Genomic_DNA"/>
</dbReference>
<protein>
    <submittedName>
        <fullName evidence="1">Uncharacterized protein</fullName>
    </submittedName>
</protein>
<evidence type="ECO:0000313" key="1">
    <source>
        <dbReference type="EMBL" id="KAI4340972.1"/>
    </source>
</evidence>
<organism evidence="1 2">
    <name type="scientific">Melastoma candidum</name>
    <dbReference type="NCBI Taxonomy" id="119954"/>
    <lineage>
        <taxon>Eukaryota</taxon>
        <taxon>Viridiplantae</taxon>
        <taxon>Streptophyta</taxon>
        <taxon>Embryophyta</taxon>
        <taxon>Tracheophyta</taxon>
        <taxon>Spermatophyta</taxon>
        <taxon>Magnoliopsida</taxon>
        <taxon>eudicotyledons</taxon>
        <taxon>Gunneridae</taxon>
        <taxon>Pentapetalae</taxon>
        <taxon>rosids</taxon>
        <taxon>malvids</taxon>
        <taxon>Myrtales</taxon>
        <taxon>Melastomataceae</taxon>
        <taxon>Melastomatoideae</taxon>
        <taxon>Melastomateae</taxon>
        <taxon>Melastoma</taxon>
    </lineage>
</organism>
<comment type="caution">
    <text evidence="1">The sequence shown here is derived from an EMBL/GenBank/DDBJ whole genome shotgun (WGS) entry which is preliminary data.</text>
</comment>
<accession>A0ACB9NXC0</accession>
<gene>
    <name evidence="1" type="ORF">MLD38_025755</name>
</gene>
<dbReference type="Proteomes" id="UP001057402">
    <property type="component" value="Chromosome 7"/>
</dbReference>
<reference evidence="2" key="1">
    <citation type="journal article" date="2023" name="Front. Plant Sci.">
        <title>Chromosomal-level genome assembly of Melastoma candidum provides insights into trichome evolution.</title>
        <authorList>
            <person name="Zhong Y."/>
            <person name="Wu W."/>
            <person name="Sun C."/>
            <person name="Zou P."/>
            <person name="Liu Y."/>
            <person name="Dai S."/>
            <person name="Zhou R."/>
        </authorList>
    </citation>
    <scope>NUCLEOTIDE SEQUENCE [LARGE SCALE GENOMIC DNA]</scope>
</reference>
<sequence>MSSDWSFGNRGSPCSQSRKISIGIMVDSLKKGTDCSRKYETEATALSGVNSKLGDGVRRKLQQEEGSPWVKPKSNCKKSLISEGDSRLLGDGRRRDKTSSKLDKLKGPKPDEPMKIYSRNASIFTSEGTGEKRPDCQKNGENKQNTDTTEKHFSAFDQGVSTADKVPAGDQICSTVNKRSENLRMKLCELMGDVFSPEKNQTSLPPMDVGITPLKPEPNIHQANNVSVQPKPNSDTIESDSENPGGSRRRAVSRSITRKMARKKAPPKKLERIPQSTHKDELKESNVYLFGEGSKVAQSLTRKNGSSTLKQKSSIPIASTKRKFTWDEPHISSYPLEENENEIQEEASRKKNSFLAGRSSALGVKPHNSSSLTLEEVDKNVRPGAVVTQRDPLEQLPERKLDGGNAININKLTANVASVNHLGTKSSFKSSADQRDYFASPTIGSRTPLMSSSPDSSCKDDQTKQGNPSVVEALFNLESMLAHGNFTSKDTHTQPREQPGAGNDDCDSEDSTANDSDSSKEGDMDSTGKDPGEEETSSPELVAVKKPISMLRRPKRLHSLRDTNPYAHRPSTRASKGKGIKTTAVKQDSGEFQVQDEFSRAIGPLAMSLEKMKNKVKLVTANKSSEILNSLAATIQAHMQSVESQIQSDIGKLKSFSKQKRKFLEREFQEQEKELKSIHERFQKELGQHVQHCLETTEDLEGNKKELKKILEKQKASHKKLLMQVEQAAQTEIHDAEKRISNMNKLAREQMLQLRLLIEQYLGEGMLC</sequence>
<proteinExistence type="predicted"/>
<keyword evidence="2" id="KW-1185">Reference proteome</keyword>